<feature type="transmembrane region" description="Helical" evidence="1">
    <location>
        <begin position="54"/>
        <end position="81"/>
    </location>
</feature>
<comment type="caution">
    <text evidence="2">The sequence shown here is derived from an EMBL/GenBank/DDBJ whole genome shotgun (WGS) entry which is preliminary data.</text>
</comment>
<dbReference type="AlphaFoldDB" id="A0A2V3W263"/>
<dbReference type="Pfam" id="PF11188">
    <property type="entry name" value="DUF2975"/>
    <property type="match status" value="1"/>
</dbReference>
<gene>
    <name evidence="2" type="ORF">DES38_11736</name>
</gene>
<protein>
    <recommendedName>
        <fullName evidence="4">DUF2975 family protein</fullName>
    </recommendedName>
</protein>
<keyword evidence="1" id="KW-1133">Transmembrane helix</keyword>
<evidence type="ECO:0000313" key="3">
    <source>
        <dbReference type="Proteomes" id="UP000247922"/>
    </source>
</evidence>
<keyword evidence="3" id="KW-1185">Reference proteome</keyword>
<sequence length="168" mass="18594">MKMNKKEGFPMKQTHTRLLKLAIILISLPVIAAVGIGGYQLVNHPFNADYAYLLYPIVGGICLTVLPFFFALFKSFQLLIYIDNNQAFQSIAVKALKQIKRAACTISFLYVIVLPLIFMIAERDDAPGLILVGMMPVFASFIVAVFAALLEKLLAQAIAIKLENDLTV</sequence>
<proteinExistence type="predicted"/>
<feature type="transmembrane region" description="Helical" evidence="1">
    <location>
        <begin position="102"/>
        <end position="121"/>
    </location>
</feature>
<accession>A0A2V3W263</accession>
<evidence type="ECO:0008006" key="4">
    <source>
        <dbReference type="Google" id="ProtNLM"/>
    </source>
</evidence>
<reference evidence="2 3" key="1">
    <citation type="submission" date="2018-05" db="EMBL/GenBank/DDBJ databases">
        <title>Genomic Encyclopedia of Type Strains, Phase IV (KMG-IV): sequencing the most valuable type-strain genomes for metagenomic binning, comparative biology and taxonomic classification.</title>
        <authorList>
            <person name="Goeker M."/>
        </authorList>
    </citation>
    <scope>NUCLEOTIDE SEQUENCE [LARGE SCALE GENOMIC DNA]</scope>
    <source>
        <strain evidence="2 3">DSM 22440</strain>
    </source>
</reference>
<evidence type="ECO:0000313" key="2">
    <source>
        <dbReference type="EMBL" id="PXW87198.1"/>
    </source>
</evidence>
<dbReference type="InterPro" id="IPR021354">
    <property type="entry name" value="DUF2975"/>
</dbReference>
<evidence type="ECO:0000256" key="1">
    <source>
        <dbReference type="SAM" id="Phobius"/>
    </source>
</evidence>
<organism evidence="2 3">
    <name type="scientific">Streptohalobacillus salinus</name>
    <dbReference type="NCBI Taxonomy" id="621096"/>
    <lineage>
        <taxon>Bacteria</taxon>
        <taxon>Bacillati</taxon>
        <taxon>Bacillota</taxon>
        <taxon>Bacilli</taxon>
        <taxon>Bacillales</taxon>
        <taxon>Bacillaceae</taxon>
        <taxon>Streptohalobacillus</taxon>
    </lineage>
</organism>
<name>A0A2V3W263_9BACI</name>
<dbReference type="Proteomes" id="UP000247922">
    <property type="component" value="Unassembled WGS sequence"/>
</dbReference>
<keyword evidence="1" id="KW-0472">Membrane</keyword>
<feature type="transmembrane region" description="Helical" evidence="1">
    <location>
        <begin position="21"/>
        <end position="42"/>
    </location>
</feature>
<dbReference type="EMBL" id="QJJR01000017">
    <property type="protein sequence ID" value="PXW87198.1"/>
    <property type="molecule type" value="Genomic_DNA"/>
</dbReference>
<feature type="transmembrane region" description="Helical" evidence="1">
    <location>
        <begin position="127"/>
        <end position="150"/>
    </location>
</feature>
<keyword evidence="1" id="KW-0812">Transmembrane</keyword>